<reference evidence="2 3" key="1">
    <citation type="journal article" date="2009" name="Biosci. Biotechnol. Biochem.">
        <title>WeGAS: a web-based microbial genome annotation system.</title>
        <authorList>
            <person name="Lee D."/>
            <person name="Seo H."/>
            <person name="Park C."/>
            <person name="Park K."/>
        </authorList>
    </citation>
    <scope>NUCLEOTIDE SEQUENCE [LARGE SCALE GENOMIC DNA]</scope>
    <source>
        <strain evidence="3">ATCC 49049 / DSM 4359 / NBRC 107923 / NS-E</strain>
    </source>
</reference>
<dbReference type="HOGENOM" id="CLU_2526440_0_0_0"/>
<dbReference type="InterPro" id="IPR004256">
    <property type="entry name" value="DUF234"/>
</dbReference>
<accession>B9KA00</accession>
<evidence type="ECO:0000313" key="2">
    <source>
        <dbReference type="EMBL" id="ACM23783.1"/>
    </source>
</evidence>
<dbReference type="AlphaFoldDB" id="B9KA00"/>
<dbReference type="RefSeq" id="WP_010865227.1">
    <property type="nucleotide sequence ID" value="NC_011978.1"/>
</dbReference>
<dbReference type="Proteomes" id="UP000000445">
    <property type="component" value="Chromosome"/>
</dbReference>
<sequence length="94" mass="10877">MYVCKHCGSAMNKDVEIDIVGIKGNTLYVGECKWSNKKIDVRVLDRLRSKVPYLLKDLQVDNLSVVYYLFSRSGFDGLKETEEVKLVELKDLFR</sequence>
<keyword evidence="3" id="KW-1185">Reference proteome</keyword>
<dbReference type="SUPFAM" id="SSF52980">
    <property type="entry name" value="Restriction endonuclease-like"/>
    <property type="match status" value="1"/>
</dbReference>
<dbReference type="KEGG" id="tna:CTN_1607"/>
<name>B9KA00_THENN</name>
<feature type="domain" description="DUF234" evidence="1">
    <location>
        <begin position="6"/>
        <end position="39"/>
    </location>
</feature>
<evidence type="ECO:0000259" key="1">
    <source>
        <dbReference type="Pfam" id="PF03008"/>
    </source>
</evidence>
<evidence type="ECO:0000313" key="3">
    <source>
        <dbReference type="Proteomes" id="UP000000445"/>
    </source>
</evidence>
<dbReference type="eggNOG" id="COG1672">
    <property type="taxonomic scope" value="Bacteria"/>
</dbReference>
<dbReference type="InterPro" id="IPR011335">
    <property type="entry name" value="Restrct_endonuc-II-like"/>
</dbReference>
<gene>
    <name evidence="2" type="ordered locus">CTN_1607</name>
</gene>
<protein>
    <recommendedName>
        <fullName evidence="1">DUF234 domain-containing protein</fullName>
    </recommendedName>
</protein>
<dbReference type="SMR" id="B9KA00"/>
<dbReference type="Pfam" id="PF03008">
    <property type="entry name" value="DUF234"/>
    <property type="match status" value="1"/>
</dbReference>
<organism evidence="2 3">
    <name type="scientific">Thermotoga neapolitana (strain ATCC 49049 / DSM 4359 / NBRC 107923 / NS-E)</name>
    <dbReference type="NCBI Taxonomy" id="309803"/>
    <lineage>
        <taxon>Bacteria</taxon>
        <taxon>Thermotogati</taxon>
        <taxon>Thermotogota</taxon>
        <taxon>Thermotogae</taxon>
        <taxon>Thermotogales</taxon>
        <taxon>Thermotogaceae</taxon>
        <taxon>Thermotoga</taxon>
    </lineage>
</organism>
<proteinExistence type="predicted"/>
<dbReference type="EMBL" id="CP000916">
    <property type="protein sequence ID" value="ACM23783.1"/>
    <property type="molecule type" value="Genomic_DNA"/>
</dbReference>